<dbReference type="HOGENOM" id="CLU_082566_0_1_11"/>
<dbReference type="GO" id="GO:0030170">
    <property type="term" value="F:pyridoxal phosphate binding"/>
    <property type="evidence" value="ECO:0007669"/>
    <property type="project" value="InterPro"/>
</dbReference>
<name>S2ZED4_9CORY</name>
<dbReference type="Gene3D" id="2.40.33.20">
    <property type="entry name" value="PK beta-barrel domain-like"/>
    <property type="match status" value="1"/>
</dbReference>
<feature type="domain" description="MOSC" evidence="1">
    <location>
        <begin position="11"/>
        <end position="145"/>
    </location>
</feature>
<dbReference type="InterPro" id="IPR005302">
    <property type="entry name" value="MoCF_Sase_C"/>
</dbReference>
<dbReference type="GO" id="GO:0030151">
    <property type="term" value="F:molybdenum ion binding"/>
    <property type="evidence" value="ECO:0007669"/>
    <property type="project" value="InterPro"/>
</dbReference>
<dbReference type="InterPro" id="IPR052353">
    <property type="entry name" value="Benzoxazolinone_Detox_Enz"/>
</dbReference>
<dbReference type="EMBL" id="ATBY01000015">
    <property type="protein sequence ID" value="EPD68362.1"/>
    <property type="molecule type" value="Genomic_DNA"/>
</dbReference>
<evidence type="ECO:0000313" key="2">
    <source>
        <dbReference type="EMBL" id="EPD68362.1"/>
    </source>
</evidence>
<evidence type="ECO:0000259" key="1">
    <source>
        <dbReference type="PROSITE" id="PS51340"/>
    </source>
</evidence>
<comment type="caution">
    <text evidence="2">The sequence shown here is derived from an EMBL/GenBank/DDBJ whole genome shotgun (WGS) entry which is preliminary data.</text>
</comment>
<proteinExistence type="predicted"/>
<dbReference type="PANTHER" id="PTHR30212">
    <property type="entry name" value="PROTEIN YIIM"/>
    <property type="match status" value="1"/>
</dbReference>
<dbReference type="PATRIC" id="fig|1125779.3.peg.1503"/>
<dbReference type="AlphaFoldDB" id="S2ZED4"/>
<dbReference type="eggNOG" id="COG2258">
    <property type="taxonomic scope" value="Bacteria"/>
</dbReference>
<reference evidence="2 3" key="1">
    <citation type="submission" date="2013-05" db="EMBL/GenBank/DDBJ databases">
        <title>The Genome Sequence of Corynebacterium pyruviciproducens 1773O (ATCC BAA-1742).</title>
        <authorList>
            <consortium name="The Broad Institute Genomics Platform"/>
            <person name="Earl A."/>
            <person name="Ward D."/>
            <person name="Feldgarden M."/>
            <person name="Gevers D."/>
            <person name="Tong J."/>
            <person name="Walker B."/>
            <person name="Young S."/>
            <person name="Zeng Q."/>
            <person name="Gargeya S."/>
            <person name="Fitzgerald M."/>
            <person name="Haas B."/>
            <person name="Abouelleil A."/>
            <person name="Allen A.W."/>
            <person name="Alvarado L."/>
            <person name="Arachchi H.M."/>
            <person name="Berlin A.M."/>
            <person name="Chapman S.B."/>
            <person name="Gainer-Dewar J."/>
            <person name="Goldberg J."/>
            <person name="Griggs A."/>
            <person name="Gujja S."/>
            <person name="Hansen M."/>
            <person name="Howarth C."/>
            <person name="Imamovic A."/>
            <person name="Ireland A."/>
            <person name="Larimer J."/>
            <person name="McCowan C."/>
            <person name="Murphy C."/>
            <person name="Pearson M."/>
            <person name="Poon T.W."/>
            <person name="Priest M."/>
            <person name="Roberts A."/>
            <person name="Saif S."/>
            <person name="Shea T."/>
            <person name="Sisk P."/>
            <person name="Sykes S."/>
            <person name="Wortman J."/>
            <person name="Nusbaum C."/>
            <person name="Birren B."/>
        </authorList>
    </citation>
    <scope>NUCLEOTIDE SEQUENCE [LARGE SCALE GENOMIC DNA]</scope>
    <source>
        <strain evidence="2 3">ATCC BAA-1742</strain>
    </source>
</reference>
<protein>
    <recommendedName>
        <fullName evidence="1">MOSC domain-containing protein</fullName>
    </recommendedName>
</protein>
<gene>
    <name evidence="2" type="ORF">HMPREF1219_01542</name>
</gene>
<sequence length="191" mass="20395">MAKVPVSSLELFIPGPHYGDGSGVVGDFVGDTKHHGGAQKAVYAFAREELDWWEGELGRKLANGAFGENLTTTGIAWEDAVVNTRFRIGSAVVEVSVSRTPCRTFAGWMGEPGWIKRFTAHGRTGSYLRVITPGTVHAGDELVVVDVPGHGVTMGEVFAGACGDKQAARRLVAARCLPVMYHERMVALLGG</sequence>
<dbReference type="PANTHER" id="PTHR30212:SF2">
    <property type="entry name" value="PROTEIN YIIM"/>
    <property type="match status" value="1"/>
</dbReference>
<dbReference type="PROSITE" id="PS51340">
    <property type="entry name" value="MOSC"/>
    <property type="match status" value="1"/>
</dbReference>
<dbReference type="GO" id="GO:0003824">
    <property type="term" value="F:catalytic activity"/>
    <property type="evidence" value="ECO:0007669"/>
    <property type="project" value="InterPro"/>
</dbReference>
<organism evidence="2 3">
    <name type="scientific">Corynebacterium pyruviciproducens ATCC BAA-1742</name>
    <dbReference type="NCBI Taxonomy" id="1125779"/>
    <lineage>
        <taxon>Bacteria</taxon>
        <taxon>Bacillati</taxon>
        <taxon>Actinomycetota</taxon>
        <taxon>Actinomycetes</taxon>
        <taxon>Mycobacteriales</taxon>
        <taxon>Corynebacteriaceae</taxon>
        <taxon>Corynebacterium</taxon>
    </lineage>
</organism>
<dbReference type="SUPFAM" id="SSF50800">
    <property type="entry name" value="PK beta-barrel domain-like"/>
    <property type="match status" value="1"/>
</dbReference>
<dbReference type="Pfam" id="PF03473">
    <property type="entry name" value="MOSC"/>
    <property type="match status" value="1"/>
</dbReference>
<dbReference type="Proteomes" id="UP000014408">
    <property type="component" value="Unassembled WGS sequence"/>
</dbReference>
<dbReference type="STRING" id="1125779.HMPREF1219_01542"/>
<evidence type="ECO:0000313" key="3">
    <source>
        <dbReference type="Proteomes" id="UP000014408"/>
    </source>
</evidence>
<keyword evidence="3" id="KW-1185">Reference proteome</keyword>
<accession>S2ZED4</accession>
<dbReference type="InterPro" id="IPR011037">
    <property type="entry name" value="Pyrv_Knase-like_insert_dom_sf"/>
</dbReference>